<reference evidence="5" key="3">
    <citation type="journal article" date="2019" name="Int. J. Syst. Evol. Microbiol.">
        <title>The Global Catalogue of Microorganisms (GCM) 10K type strain sequencing project: providing services to taxonomists for standard genome sequencing and annotation.</title>
        <authorList>
            <consortium name="The Broad Institute Genomics Platform"/>
            <consortium name="The Broad Institute Genome Sequencing Center for Infectious Disease"/>
            <person name="Wu L."/>
            <person name="Ma J."/>
        </authorList>
    </citation>
    <scope>NUCLEOTIDE SEQUENCE [LARGE SCALE GENOMIC DNA]</scope>
    <source>
        <strain evidence="5">CCM 8490</strain>
    </source>
</reference>
<feature type="domain" description="Polysaccharide pyruvyl transferase" evidence="1">
    <location>
        <begin position="12"/>
        <end position="284"/>
    </location>
</feature>
<dbReference type="RefSeq" id="WP_120215020.1">
    <property type="nucleotide sequence ID" value="NZ_BMCW01000010.1"/>
</dbReference>
<reference evidence="2" key="1">
    <citation type="journal article" date="2014" name="Int. J. Syst. Evol. Microbiol.">
        <title>Complete genome of a new Firmicutes species belonging to the dominant human colonic microbiota ('Ruminococcus bicirculans') reveals two chromosomes and a selective capacity to utilize plant glucans.</title>
        <authorList>
            <consortium name="NISC Comparative Sequencing Program"/>
            <person name="Wegmann U."/>
            <person name="Louis P."/>
            <person name="Goesmann A."/>
            <person name="Henrissat B."/>
            <person name="Duncan S.H."/>
            <person name="Flint H.J."/>
        </authorList>
    </citation>
    <scope>NUCLEOTIDE SEQUENCE</scope>
    <source>
        <strain evidence="2">CCM 8490</strain>
    </source>
</reference>
<dbReference type="Proteomes" id="UP000285906">
    <property type="component" value="Unassembled WGS sequence"/>
</dbReference>
<keyword evidence="3" id="KW-0808">Transferase</keyword>
<organism evidence="3 4">
    <name type="scientific">Epilithonimonas arachidiradicis</name>
    <dbReference type="NCBI Taxonomy" id="1617282"/>
    <lineage>
        <taxon>Bacteria</taxon>
        <taxon>Pseudomonadati</taxon>
        <taxon>Bacteroidota</taxon>
        <taxon>Flavobacteriia</taxon>
        <taxon>Flavobacteriales</taxon>
        <taxon>Weeksellaceae</taxon>
        <taxon>Chryseobacterium group</taxon>
        <taxon>Epilithonimonas</taxon>
    </lineage>
</organism>
<dbReference type="PANTHER" id="PTHR36836">
    <property type="entry name" value="COLANIC ACID BIOSYNTHESIS PROTEIN WCAK"/>
    <property type="match status" value="1"/>
</dbReference>
<dbReference type="Pfam" id="PF04230">
    <property type="entry name" value="PS_pyruv_trans"/>
    <property type="match status" value="1"/>
</dbReference>
<evidence type="ECO:0000313" key="5">
    <source>
        <dbReference type="Proteomes" id="UP000658202"/>
    </source>
</evidence>
<evidence type="ECO:0000313" key="2">
    <source>
        <dbReference type="EMBL" id="GGG67264.1"/>
    </source>
</evidence>
<gene>
    <name evidence="3" type="ORF">BXY58_3505</name>
    <name evidence="2" type="ORF">GCM10007332_32610</name>
</gene>
<name>A0A420CIT5_9FLAO</name>
<evidence type="ECO:0000313" key="4">
    <source>
        <dbReference type="Proteomes" id="UP000285906"/>
    </source>
</evidence>
<evidence type="ECO:0000259" key="1">
    <source>
        <dbReference type="Pfam" id="PF04230"/>
    </source>
</evidence>
<accession>A0A420CIT5</accession>
<protein>
    <submittedName>
        <fullName evidence="3">Polysaccharide pyruvyl transferase WcaK-like protein</fullName>
    </submittedName>
</protein>
<keyword evidence="5" id="KW-1185">Reference proteome</keyword>
<evidence type="ECO:0000313" key="3">
    <source>
        <dbReference type="EMBL" id="RKE78380.1"/>
    </source>
</evidence>
<dbReference type="EMBL" id="RAQH01000013">
    <property type="protein sequence ID" value="RKE78380.1"/>
    <property type="molecule type" value="Genomic_DNA"/>
</dbReference>
<dbReference type="Proteomes" id="UP000658202">
    <property type="component" value="Unassembled WGS sequence"/>
</dbReference>
<dbReference type="OrthoDB" id="2082405at2"/>
<dbReference type="GO" id="GO:0016740">
    <property type="term" value="F:transferase activity"/>
    <property type="evidence" value="ECO:0007669"/>
    <property type="project" value="UniProtKB-KW"/>
</dbReference>
<dbReference type="EMBL" id="BMCW01000010">
    <property type="protein sequence ID" value="GGG67264.1"/>
    <property type="molecule type" value="Genomic_DNA"/>
</dbReference>
<comment type="caution">
    <text evidence="3">The sequence shown here is derived from an EMBL/GenBank/DDBJ whole genome shotgun (WGS) entry which is preliminary data.</text>
</comment>
<reference evidence="2" key="4">
    <citation type="submission" date="2024-05" db="EMBL/GenBank/DDBJ databases">
        <authorList>
            <person name="Sun Q."/>
            <person name="Sedlacek I."/>
        </authorList>
    </citation>
    <scope>NUCLEOTIDE SEQUENCE</scope>
    <source>
        <strain evidence="2">CCM 8490</strain>
    </source>
</reference>
<dbReference type="InterPro" id="IPR007345">
    <property type="entry name" value="Polysacch_pyruvyl_Trfase"/>
</dbReference>
<sequence>MRVLHTYCLNYNIGDYALGIGVKNLLRNYLNIDYIGNTNLQGRNFDEYYINEVVNKKYDLLVIGGGGIIHGSHWPNGWFWLINKELISQIKIPFIVYGVGYNYWEEEGGIPEKGKVHLKETFDKAAFFSVRNDGSYNRLFNQTGIDASVLPDPGFHIDLNTEYERLEEKKYVIIQLANDKPINRFGSEEKVQKFIDEMRQVTKDLSNDYKVIFAPHVLDDVSISQEISAGIENTEVLDFGTFAFDHSDKMIGYYKYADFVLAMRGHGQILPIGFNTPVIALENHPKHRGLMQELDLLEYNVKIDQENFLSDLNEKIKLLQDSRESLIEKYIGINKELDANSQQAFEKIKKVILK</sequence>
<dbReference type="PANTHER" id="PTHR36836:SF1">
    <property type="entry name" value="COLANIC ACID BIOSYNTHESIS PROTEIN WCAK"/>
    <property type="match status" value="1"/>
</dbReference>
<reference evidence="3 4" key="2">
    <citation type="submission" date="2018-09" db="EMBL/GenBank/DDBJ databases">
        <title>Genomic Encyclopedia of Archaeal and Bacterial Type Strains, Phase II (KMG-II): from individual species to whole genera.</title>
        <authorList>
            <person name="Goeker M."/>
        </authorList>
    </citation>
    <scope>NUCLEOTIDE SEQUENCE [LARGE SCALE GENOMIC DNA]</scope>
    <source>
        <strain evidence="3 4">DSM 27620</strain>
    </source>
</reference>
<dbReference type="AlphaFoldDB" id="A0A420CIT5"/>
<proteinExistence type="predicted"/>